<name>A0AAW6ZK09_9ACTO</name>
<comment type="caution">
    <text evidence="2">The sequence shown here is derived from an EMBL/GenBank/DDBJ whole genome shotgun (WGS) entry which is preliminary data.</text>
</comment>
<keyword evidence="1" id="KW-0472">Membrane</keyword>
<protein>
    <submittedName>
        <fullName evidence="2">Uncharacterized protein</fullName>
    </submittedName>
</protein>
<evidence type="ECO:0000313" key="2">
    <source>
        <dbReference type="EMBL" id="MDK8602066.1"/>
    </source>
</evidence>
<sequence>MNRDYVVYTILALVIGIPLIYTGITLFSKKSGGTWDEASRLKGAMRAQGWRVKDTVDNLALFLLDTTVLPSHWPLAVGAPGVEAVSSGRRGTTWRAGSFVAPSVGGYLLFTLEVPLRSDGTEPEIPETLACLDGGLSWEGESGWVNDDVAAFLTSWPGLRAAHLTANKVTFMVNEGGEKVERLKEIASYAEGIIPTLPGEVWG</sequence>
<evidence type="ECO:0000313" key="3">
    <source>
        <dbReference type="Proteomes" id="UP001225576"/>
    </source>
</evidence>
<keyword evidence="1" id="KW-0812">Transmembrane</keyword>
<dbReference type="EMBL" id="JASPDQ010000013">
    <property type="protein sequence ID" value="MDK8602066.1"/>
    <property type="molecule type" value="Genomic_DNA"/>
</dbReference>
<accession>A0AAW6ZK09</accession>
<dbReference type="AlphaFoldDB" id="A0AAW6ZK09"/>
<reference evidence="2" key="1">
    <citation type="submission" date="2023-05" db="EMBL/GenBank/DDBJ databases">
        <title>Genomic Catalog of Human Bladder Bacteria.</title>
        <authorList>
            <person name="Du J."/>
        </authorList>
    </citation>
    <scope>NUCLEOTIDE SEQUENCE</scope>
    <source>
        <strain evidence="2">UMB1304A</strain>
    </source>
</reference>
<dbReference type="Proteomes" id="UP001225576">
    <property type="component" value="Unassembled WGS sequence"/>
</dbReference>
<proteinExistence type="predicted"/>
<feature type="transmembrane region" description="Helical" evidence="1">
    <location>
        <begin position="6"/>
        <end position="27"/>
    </location>
</feature>
<dbReference type="RefSeq" id="WP_285321482.1">
    <property type="nucleotide sequence ID" value="NZ_JASPDQ010000013.1"/>
</dbReference>
<keyword evidence="1" id="KW-1133">Transmembrane helix</keyword>
<gene>
    <name evidence="2" type="ORF">QP858_06300</name>
</gene>
<evidence type="ECO:0000256" key="1">
    <source>
        <dbReference type="SAM" id="Phobius"/>
    </source>
</evidence>
<organism evidence="2 3">
    <name type="scientific">Trueperella bernardiae</name>
    <dbReference type="NCBI Taxonomy" id="59561"/>
    <lineage>
        <taxon>Bacteria</taxon>
        <taxon>Bacillati</taxon>
        <taxon>Actinomycetota</taxon>
        <taxon>Actinomycetes</taxon>
        <taxon>Actinomycetales</taxon>
        <taxon>Actinomycetaceae</taxon>
        <taxon>Trueperella</taxon>
    </lineage>
</organism>